<dbReference type="EMBL" id="CP038266">
    <property type="protein sequence ID" value="QBR88086.1"/>
    <property type="molecule type" value="Genomic_DNA"/>
</dbReference>
<dbReference type="Gene3D" id="3.40.50.2000">
    <property type="entry name" value="Glycogen Phosphorylase B"/>
    <property type="match status" value="2"/>
</dbReference>
<dbReference type="PANTHER" id="PTHR12526">
    <property type="entry name" value="GLYCOSYLTRANSFERASE"/>
    <property type="match status" value="1"/>
</dbReference>
<evidence type="ECO:0000313" key="2">
    <source>
        <dbReference type="Proteomes" id="UP000295748"/>
    </source>
</evidence>
<proteinExistence type="predicted"/>
<dbReference type="PANTHER" id="PTHR12526:SF636">
    <property type="entry name" value="BLL3647 PROTEIN"/>
    <property type="match status" value="1"/>
</dbReference>
<organism evidence="1 2">
    <name type="scientific">Microbacterium wangchenii</name>
    <dbReference type="NCBI Taxonomy" id="2541726"/>
    <lineage>
        <taxon>Bacteria</taxon>
        <taxon>Bacillati</taxon>
        <taxon>Actinomycetota</taxon>
        <taxon>Actinomycetes</taxon>
        <taxon>Micrococcales</taxon>
        <taxon>Microbacteriaceae</taxon>
        <taxon>Microbacterium</taxon>
    </lineage>
</organism>
<dbReference type="SUPFAM" id="SSF53756">
    <property type="entry name" value="UDP-Glycosyltransferase/glycogen phosphorylase"/>
    <property type="match status" value="1"/>
</dbReference>
<keyword evidence="2" id="KW-1185">Reference proteome</keyword>
<dbReference type="RefSeq" id="WP_135064273.1">
    <property type="nucleotide sequence ID" value="NZ_CP038266.1"/>
</dbReference>
<accession>A0ABX5SSA2</accession>
<dbReference type="Proteomes" id="UP000295748">
    <property type="component" value="Chromosome"/>
</dbReference>
<gene>
    <name evidence="1" type="ORF">E4K62_04875</name>
</gene>
<dbReference type="CDD" id="cd03801">
    <property type="entry name" value="GT4_PimA-like"/>
    <property type="match status" value="1"/>
</dbReference>
<evidence type="ECO:0000313" key="1">
    <source>
        <dbReference type="EMBL" id="QBR88086.1"/>
    </source>
</evidence>
<reference evidence="1 2" key="1">
    <citation type="submission" date="2019-03" db="EMBL/GenBank/DDBJ databases">
        <authorList>
            <person name="Dong K."/>
        </authorList>
    </citation>
    <scope>NUCLEOTIDE SEQUENCE [LARGE SCALE GENOMIC DNA]</scope>
    <source>
        <strain evidence="2">dk512</strain>
    </source>
</reference>
<name>A0ABX5SSA2_9MICO</name>
<protein>
    <submittedName>
        <fullName evidence="1">Glycosyltransferase</fullName>
    </submittedName>
</protein>
<dbReference type="Pfam" id="PF13692">
    <property type="entry name" value="Glyco_trans_1_4"/>
    <property type="match status" value="1"/>
</dbReference>
<sequence>MRILIVTPWFPTTGKPESGLFVAREAAALAVEHEVRVLHLDANNAPGDPVTLPGVRIARRAMRRANPLDHLRTRRQVRLAAQDADVLHTHALPLLLPWLVGRPSAGPWVHTEHWSGITAPQTLSRVERAIRRVLLPVLRRPDVVVTECERLAAAVRKHRHGPTDIVPCIVTDARPVASPRRPGVLRLVAVGGLIRRKGPDIALDTVAELRRRGRDVHLRWVGRGPLQEHLDARIRDEGLGDVVALTGALPAEGVAAELDAADIFLLPTQGDNFCVVTAEALVHGRPIVSGAATGAVDYADAAVSAFVTDQTGPAYADAVADVARRTARMSAEDIAATVHGRFTPSRVRELLTAIYSDLTR</sequence>